<dbReference type="InterPro" id="IPR004175">
    <property type="entry name" value="RNA_CPDase"/>
</dbReference>
<dbReference type="GO" id="GO:0004113">
    <property type="term" value="F:2',3'-cyclic-nucleotide 3'-phosphodiesterase activity"/>
    <property type="evidence" value="ECO:0007669"/>
    <property type="project" value="InterPro"/>
</dbReference>
<reference evidence="3 4" key="1">
    <citation type="submission" date="2020-07" db="EMBL/GenBank/DDBJ databases">
        <title>Sequencing the genomes of 1000 actinobacteria strains.</title>
        <authorList>
            <person name="Klenk H.-P."/>
        </authorList>
    </citation>
    <scope>NUCLEOTIDE SEQUENCE [LARGE SCALE GENOMIC DNA]</scope>
    <source>
        <strain evidence="3 4">DSM 44442</strain>
    </source>
</reference>
<dbReference type="GO" id="GO:0016874">
    <property type="term" value="F:ligase activity"/>
    <property type="evidence" value="ECO:0007669"/>
    <property type="project" value="UniProtKB-KW"/>
</dbReference>
<dbReference type="Proteomes" id="UP000572051">
    <property type="component" value="Unassembled WGS sequence"/>
</dbReference>
<feature type="short sequence motif" description="HXTX 2" evidence="2">
    <location>
        <begin position="128"/>
        <end position="131"/>
    </location>
</feature>
<evidence type="ECO:0000313" key="4">
    <source>
        <dbReference type="Proteomes" id="UP000572051"/>
    </source>
</evidence>
<dbReference type="InterPro" id="IPR009097">
    <property type="entry name" value="Cyclic_Pdiesterase"/>
</dbReference>
<feature type="short sequence motif" description="HXTX 1" evidence="2">
    <location>
        <begin position="40"/>
        <end position="43"/>
    </location>
</feature>
<evidence type="ECO:0000256" key="2">
    <source>
        <dbReference type="HAMAP-Rule" id="MF_01940"/>
    </source>
</evidence>
<comment type="caution">
    <text evidence="3">The sequence shown here is derived from an EMBL/GenBank/DDBJ whole genome shotgun (WGS) entry which is preliminary data.</text>
</comment>
<keyword evidence="3" id="KW-0436">Ligase</keyword>
<protein>
    <recommendedName>
        <fullName evidence="2">RNA 2',3'-cyclic phosphodiesterase</fullName>
        <shortName evidence="2">RNA 2',3'-CPDase</shortName>
        <ecNumber evidence="2">3.1.4.58</ecNumber>
    </recommendedName>
</protein>
<evidence type="ECO:0000313" key="3">
    <source>
        <dbReference type="EMBL" id="NYJ35991.1"/>
    </source>
</evidence>
<dbReference type="RefSeq" id="WP_179825555.1">
    <property type="nucleotide sequence ID" value="NZ_JACCFS010000001.1"/>
</dbReference>
<dbReference type="EC" id="3.1.4.58" evidence="2"/>
<dbReference type="GO" id="GO:0008664">
    <property type="term" value="F:RNA 2',3'-cyclic 3'-phosphodiesterase activity"/>
    <property type="evidence" value="ECO:0007669"/>
    <property type="project" value="UniProtKB-EC"/>
</dbReference>
<comment type="function">
    <text evidence="2">Hydrolyzes RNA 2',3'-cyclic phosphodiester to an RNA 2'-phosphomonoester.</text>
</comment>
<feature type="active site" description="Proton acceptor" evidence="2">
    <location>
        <position position="128"/>
    </location>
</feature>
<dbReference type="PANTHER" id="PTHR35561:SF1">
    <property type="entry name" value="RNA 2',3'-CYCLIC PHOSPHODIESTERASE"/>
    <property type="match status" value="1"/>
</dbReference>
<accession>A0A7Z0EQQ3</accession>
<dbReference type="Pfam" id="PF13563">
    <property type="entry name" value="2_5_RNA_ligase2"/>
    <property type="match status" value="1"/>
</dbReference>
<gene>
    <name evidence="3" type="ORF">HNR10_003872</name>
</gene>
<sequence length="195" mass="21329">MRLFVALVPPEETLDALRAAVGAGRRHTPDLRWAPPGGWHITLVFLGEVDGEVLTDLSAALGAEAGAHAPFEIAVRGWGRFPQDRTRSSVLWAGITGDTDALDSLARGLRAAARSVRIPVDARPYVPHVTVARSRRPRDLADTVHALGALRGRPWPARHVHLVESRPGADDPYRTVRTWTLGWEPDPRSPERSTS</sequence>
<organism evidence="3 4">
    <name type="scientific">Nocardiopsis aegyptia</name>
    <dbReference type="NCBI Taxonomy" id="220378"/>
    <lineage>
        <taxon>Bacteria</taxon>
        <taxon>Bacillati</taxon>
        <taxon>Actinomycetota</taxon>
        <taxon>Actinomycetes</taxon>
        <taxon>Streptosporangiales</taxon>
        <taxon>Nocardiopsidaceae</taxon>
        <taxon>Nocardiopsis</taxon>
    </lineage>
</organism>
<name>A0A7Z0EQQ3_9ACTN</name>
<comment type="catalytic activity">
    <reaction evidence="2">
        <text>a 3'-end 2',3'-cyclophospho-ribonucleotide-RNA + H2O = a 3'-end 2'-phospho-ribonucleotide-RNA + H(+)</text>
        <dbReference type="Rhea" id="RHEA:11828"/>
        <dbReference type="Rhea" id="RHEA-COMP:10464"/>
        <dbReference type="Rhea" id="RHEA-COMP:17353"/>
        <dbReference type="ChEBI" id="CHEBI:15377"/>
        <dbReference type="ChEBI" id="CHEBI:15378"/>
        <dbReference type="ChEBI" id="CHEBI:83064"/>
        <dbReference type="ChEBI" id="CHEBI:173113"/>
        <dbReference type="EC" id="3.1.4.58"/>
    </reaction>
</comment>
<dbReference type="AlphaFoldDB" id="A0A7Z0EQQ3"/>
<proteinExistence type="inferred from homology"/>
<evidence type="ECO:0000256" key="1">
    <source>
        <dbReference type="ARBA" id="ARBA00022801"/>
    </source>
</evidence>
<dbReference type="EMBL" id="JACCFS010000001">
    <property type="protein sequence ID" value="NYJ35991.1"/>
    <property type="molecule type" value="Genomic_DNA"/>
</dbReference>
<dbReference type="NCBIfam" id="TIGR02258">
    <property type="entry name" value="2_5_ligase"/>
    <property type="match status" value="1"/>
</dbReference>
<keyword evidence="4" id="KW-1185">Reference proteome</keyword>
<dbReference type="PANTHER" id="PTHR35561">
    <property type="entry name" value="RNA 2',3'-CYCLIC PHOSPHODIESTERASE"/>
    <property type="match status" value="1"/>
</dbReference>
<comment type="similarity">
    <text evidence="2">Belongs to the 2H phosphoesterase superfamily. ThpR family.</text>
</comment>
<feature type="active site" description="Proton donor" evidence="2">
    <location>
        <position position="40"/>
    </location>
</feature>
<dbReference type="Gene3D" id="3.90.1140.10">
    <property type="entry name" value="Cyclic phosphodiesterase"/>
    <property type="match status" value="1"/>
</dbReference>
<dbReference type="HAMAP" id="MF_01940">
    <property type="entry name" value="RNA_CPDase"/>
    <property type="match status" value="1"/>
</dbReference>
<keyword evidence="1 2" id="KW-0378">Hydrolase</keyword>
<dbReference type="SUPFAM" id="SSF55144">
    <property type="entry name" value="LigT-like"/>
    <property type="match status" value="1"/>
</dbReference>